<protein>
    <submittedName>
        <fullName evidence="2">Uncharacterized protein</fullName>
    </submittedName>
</protein>
<comment type="caution">
    <text evidence="2">The sequence shown here is derived from an EMBL/GenBank/DDBJ whole genome shotgun (WGS) entry which is preliminary data.</text>
</comment>
<evidence type="ECO:0000313" key="2">
    <source>
        <dbReference type="EMBL" id="OAT85596.1"/>
    </source>
</evidence>
<dbReference type="OrthoDB" id="9554146at2"/>
<dbReference type="RefSeq" id="WP_066666734.1">
    <property type="nucleotide sequence ID" value="NZ_LYVF01000054.1"/>
</dbReference>
<keyword evidence="1" id="KW-0472">Membrane</keyword>
<sequence>MIKGNIKNYLWILQGLLVLWIGIAFWTKHPIAAVFPTIIFLANFMLIGAGSRADKMFFLYPYGAFILLYGAGFYLLFYYWKLYHGIAPKTLWFGMHPGSAIIWAGFGLIGGILITILSYTILFEKNVLSQEDWEKFIEDVQQFKAQNKEEITM</sequence>
<accession>A0A1B7LHC4</accession>
<organism evidence="2 3">
    <name type="scientific">Desulfotomaculum copahuensis</name>
    <dbReference type="NCBI Taxonomy" id="1838280"/>
    <lineage>
        <taxon>Bacteria</taxon>
        <taxon>Bacillati</taxon>
        <taxon>Bacillota</taxon>
        <taxon>Clostridia</taxon>
        <taxon>Eubacteriales</taxon>
        <taxon>Desulfotomaculaceae</taxon>
        <taxon>Desulfotomaculum</taxon>
    </lineage>
</organism>
<evidence type="ECO:0000313" key="3">
    <source>
        <dbReference type="Proteomes" id="UP000078532"/>
    </source>
</evidence>
<dbReference type="STRING" id="1838280.A6M21_05635"/>
<dbReference type="Proteomes" id="UP000078532">
    <property type="component" value="Unassembled WGS sequence"/>
</dbReference>
<feature type="transmembrane region" description="Helical" evidence="1">
    <location>
        <begin position="9"/>
        <end position="27"/>
    </location>
</feature>
<name>A0A1B7LHC4_9FIRM</name>
<gene>
    <name evidence="2" type="ORF">A6M21_05635</name>
</gene>
<dbReference type="EMBL" id="LYVF01000054">
    <property type="protein sequence ID" value="OAT85596.1"/>
    <property type="molecule type" value="Genomic_DNA"/>
</dbReference>
<feature type="transmembrane region" description="Helical" evidence="1">
    <location>
        <begin position="33"/>
        <end position="50"/>
    </location>
</feature>
<keyword evidence="1" id="KW-1133">Transmembrane helix</keyword>
<feature type="transmembrane region" description="Helical" evidence="1">
    <location>
        <begin position="100"/>
        <end position="122"/>
    </location>
</feature>
<proteinExistence type="predicted"/>
<feature type="transmembrane region" description="Helical" evidence="1">
    <location>
        <begin position="57"/>
        <end position="80"/>
    </location>
</feature>
<reference evidence="2 3" key="1">
    <citation type="submission" date="2016-04" db="EMBL/GenBank/DDBJ databases">
        <authorList>
            <person name="Evans L.H."/>
            <person name="Alamgir A."/>
            <person name="Owens N."/>
            <person name="Weber N.D."/>
            <person name="Virtaneva K."/>
            <person name="Barbian K."/>
            <person name="Babar A."/>
            <person name="Rosenke K."/>
        </authorList>
    </citation>
    <scope>NUCLEOTIDE SEQUENCE [LARGE SCALE GENOMIC DNA]</scope>
    <source>
        <strain evidence="2 3">LMa1</strain>
    </source>
</reference>
<keyword evidence="1" id="KW-0812">Transmembrane</keyword>
<dbReference type="AlphaFoldDB" id="A0A1B7LHC4"/>
<keyword evidence="3" id="KW-1185">Reference proteome</keyword>
<evidence type="ECO:0000256" key="1">
    <source>
        <dbReference type="SAM" id="Phobius"/>
    </source>
</evidence>